<sequence length="274" mass="29855">MHLRTDHVERNLPVLRQLIKDNPLGLLTTAISCEGFPLLQSSHVPFVLDVDDETSTTELGRLRAHMAKANSQSQAMLASVKAADGSASGSTATATAAPGVRRLAQDVLVIFTSPVQHYVTPKFYIETKPTTAKVVPTWNYAAAQVYGRATIYYYENGAVPGAPQAAAVDAYLDTQLNDLSSLSESYIMGYTGTDERPLPWKVADAPEKYLAIMKRNIIGIEVAIDRLEGKFKMSQELREGDRAGVVQGFRALDTEVGQNMADLVQQRAPGLRTT</sequence>
<dbReference type="SUPFAM" id="SSF50475">
    <property type="entry name" value="FMN-binding split barrel"/>
    <property type="match status" value="1"/>
</dbReference>
<protein>
    <submittedName>
        <fullName evidence="1">FMN-binding split barrel</fullName>
    </submittedName>
</protein>
<proteinExistence type="predicted"/>
<evidence type="ECO:0000313" key="2">
    <source>
        <dbReference type="Proteomes" id="UP000076874"/>
    </source>
</evidence>
<comment type="caution">
    <text evidence="1">The sequence shown here is derived from an EMBL/GenBank/DDBJ whole genome shotgun (WGS) entry which is preliminary data.</text>
</comment>
<dbReference type="Pfam" id="PF04299">
    <property type="entry name" value="FMN_bind_2"/>
    <property type="match status" value="1"/>
</dbReference>
<dbReference type="Gene3D" id="2.30.110.10">
    <property type="entry name" value="Electron Transport, Fmn-binding Protein, Chain A"/>
    <property type="match status" value="1"/>
</dbReference>
<dbReference type="InterPro" id="IPR012349">
    <property type="entry name" value="Split_barrel_FMN-bd"/>
</dbReference>
<evidence type="ECO:0000313" key="1">
    <source>
        <dbReference type="EMBL" id="OAA65855.1"/>
    </source>
</evidence>
<reference evidence="1 2" key="1">
    <citation type="journal article" date="2016" name="Genome Biol. Evol.">
        <title>Divergent and convergent evolution of fungal pathogenicity.</title>
        <authorList>
            <person name="Shang Y."/>
            <person name="Xiao G."/>
            <person name="Zheng P."/>
            <person name="Cen K."/>
            <person name="Zhan S."/>
            <person name="Wang C."/>
        </authorList>
    </citation>
    <scope>NUCLEOTIDE SEQUENCE [LARGE SCALE GENOMIC DNA]</scope>
    <source>
        <strain evidence="1 2">RCEF 264</strain>
    </source>
</reference>
<dbReference type="InterPro" id="IPR007396">
    <property type="entry name" value="TR_PAI2-type"/>
</dbReference>
<dbReference type="AlphaFoldDB" id="A0A167Y580"/>
<dbReference type="Proteomes" id="UP000076874">
    <property type="component" value="Unassembled WGS sequence"/>
</dbReference>
<dbReference type="OrthoDB" id="2101473at2759"/>
<dbReference type="EMBL" id="AZHD01000003">
    <property type="protein sequence ID" value="OAA65855.1"/>
    <property type="molecule type" value="Genomic_DNA"/>
</dbReference>
<gene>
    <name evidence="1" type="ORF">SPI_02642</name>
</gene>
<dbReference type="PROSITE" id="PS51257">
    <property type="entry name" value="PROKAR_LIPOPROTEIN"/>
    <property type="match status" value="1"/>
</dbReference>
<dbReference type="PANTHER" id="PTHR35802">
    <property type="entry name" value="PROTEASE SYNTHASE AND SPORULATION PROTEIN PAI 2"/>
    <property type="match status" value="1"/>
</dbReference>
<dbReference type="PANTHER" id="PTHR35802:SF1">
    <property type="entry name" value="PROTEASE SYNTHASE AND SPORULATION PROTEIN PAI 2"/>
    <property type="match status" value="1"/>
</dbReference>
<keyword evidence="2" id="KW-1185">Reference proteome</keyword>
<accession>A0A167Y580</accession>
<name>A0A167Y580_9HYPO</name>
<organism evidence="1 2">
    <name type="scientific">Niveomyces insectorum RCEF 264</name>
    <dbReference type="NCBI Taxonomy" id="1081102"/>
    <lineage>
        <taxon>Eukaryota</taxon>
        <taxon>Fungi</taxon>
        <taxon>Dikarya</taxon>
        <taxon>Ascomycota</taxon>
        <taxon>Pezizomycotina</taxon>
        <taxon>Sordariomycetes</taxon>
        <taxon>Hypocreomycetidae</taxon>
        <taxon>Hypocreales</taxon>
        <taxon>Cordycipitaceae</taxon>
        <taxon>Niveomyces</taxon>
    </lineage>
</organism>